<organism evidence="2 3">
    <name type="scientific">Symbiodinium natans</name>
    <dbReference type="NCBI Taxonomy" id="878477"/>
    <lineage>
        <taxon>Eukaryota</taxon>
        <taxon>Sar</taxon>
        <taxon>Alveolata</taxon>
        <taxon>Dinophyceae</taxon>
        <taxon>Suessiales</taxon>
        <taxon>Symbiodiniaceae</taxon>
        <taxon>Symbiodinium</taxon>
    </lineage>
</organism>
<protein>
    <submittedName>
        <fullName evidence="2">Uncharacterized protein</fullName>
    </submittedName>
</protein>
<feature type="region of interest" description="Disordered" evidence="1">
    <location>
        <begin position="1"/>
        <end position="26"/>
    </location>
</feature>
<reference evidence="2" key="1">
    <citation type="submission" date="2021-02" db="EMBL/GenBank/DDBJ databases">
        <authorList>
            <person name="Dougan E. K."/>
            <person name="Rhodes N."/>
            <person name="Thang M."/>
            <person name="Chan C."/>
        </authorList>
    </citation>
    <scope>NUCLEOTIDE SEQUENCE</scope>
</reference>
<accession>A0A812NMG3</accession>
<evidence type="ECO:0000313" key="2">
    <source>
        <dbReference type="EMBL" id="CAE7299059.1"/>
    </source>
</evidence>
<comment type="caution">
    <text evidence="2">The sequence shown here is derived from an EMBL/GenBank/DDBJ whole genome shotgun (WGS) entry which is preliminary data.</text>
</comment>
<dbReference type="Proteomes" id="UP000604046">
    <property type="component" value="Unassembled WGS sequence"/>
</dbReference>
<gene>
    <name evidence="2" type="ORF">SNAT2548_LOCUS15738</name>
</gene>
<name>A0A812NMG3_9DINO</name>
<feature type="compositionally biased region" description="Low complexity" evidence="1">
    <location>
        <begin position="1"/>
        <end position="12"/>
    </location>
</feature>
<dbReference type="EMBL" id="CAJNDS010002057">
    <property type="protein sequence ID" value="CAE7299059.1"/>
    <property type="molecule type" value="Genomic_DNA"/>
</dbReference>
<evidence type="ECO:0000256" key="1">
    <source>
        <dbReference type="SAM" id="MobiDB-lite"/>
    </source>
</evidence>
<proteinExistence type="predicted"/>
<evidence type="ECO:0000313" key="3">
    <source>
        <dbReference type="Proteomes" id="UP000604046"/>
    </source>
</evidence>
<keyword evidence="3" id="KW-1185">Reference proteome</keyword>
<dbReference type="AlphaFoldDB" id="A0A812NMG3"/>
<sequence length="111" mass="11813">MASGASGGQPAPAKEDAALPFTLQPEGSRGDWRVSFRVPHGWGAKLSNRPVAANGGLFELNFEQASEADSMELVQTVFFSPKPERTAQAIAKVLAQRLAEAEEPDVECSIS</sequence>